<dbReference type="OrthoDB" id="8100534at2"/>
<dbReference type="InterPro" id="IPR027417">
    <property type="entry name" value="P-loop_NTPase"/>
</dbReference>
<dbReference type="AlphaFoldDB" id="V4TGU4"/>
<organism evidence="1 2">
    <name type="scientific">Lutibaculum baratangense AMV1</name>
    <dbReference type="NCBI Taxonomy" id="631454"/>
    <lineage>
        <taxon>Bacteria</taxon>
        <taxon>Pseudomonadati</taxon>
        <taxon>Pseudomonadota</taxon>
        <taxon>Alphaproteobacteria</taxon>
        <taxon>Hyphomicrobiales</taxon>
        <taxon>Tepidamorphaceae</taxon>
        <taxon>Lutibaculum</taxon>
    </lineage>
</organism>
<reference evidence="1 2" key="1">
    <citation type="journal article" date="2014" name="Genome Announc.">
        <title>Draft Genome Sequence of Lutibaculum baratangense Strain AMV1T, Isolated from a Mud Volcano in Andamans, India.</title>
        <authorList>
            <person name="Singh A."/>
            <person name="Sreenivas A."/>
            <person name="Sathyanarayana Reddy G."/>
            <person name="Pinnaka A.K."/>
            <person name="Shivaji S."/>
        </authorList>
    </citation>
    <scope>NUCLEOTIDE SEQUENCE [LARGE SCALE GENOMIC DNA]</scope>
    <source>
        <strain evidence="1 2">AMV1</strain>
    </source>
</reference>
<dbReference type="Gene3D" id="3.40.50.300">
    <property type="entry name" value="P-loop containing nucleotide triphosphate hydrolases"/>
    <property type="match status" value="1"/>
</dbReference>
<evidence type="ECO:0008006" key="3">
    <source>
        <dbReference type="Google" id="ProtNLM"/>
    </source>
</evidence>
<protein>
    <recommendedName>
        <fullName evidence="3">Sulfotransferase family protein</fullName>
    </recommendedName>
</protein>
<dbReference type="RefSeq" id="WP_023431966.1">
    <property type="nucleotide sequence ID" value="NZ_AWXZ01000023.1"/>
</dbReference>
<dbReference type="EMBL" id="AWXZ01000023">
    <property type="protein sequence ID" value="ESR25308.1"/>
    <property type="molecule type" value="Genomic_DNA"/>
</dbReference>
<accession>V4TGU4</accession>
<sequence length="208" mass="23106">MADDCFVTVRPPLDAGERKTFVVLGAPRGGTSMIAGSLRLAGIFMGEGLGGQHEDPAFKREAVEDKLAAIADRNRRFHTWGWKLPRTVHFFDEIKHALVNPHLIVVYRNTLAVARSSARRDRRPLDLHLIKVATRHYSKVFDIIDGNDMPTAIVAYEAAVAQPRLYAERLVKYCGVEPTGEMLEEISAFVGGKPGYTEIPGEVLPRRA</sequence>
<dbReference type="SUPFAM" id="SSF52540">
    <property type="entry name" value="P-loop containing nucleoside triphosphate hydrolases"/>
    <property type="match status" value="1"/>
</dbReference>
<gene>
    <name evidence="1" type="ORF">N177_1825</name>
</gene>
<evidence type="ECO:0000313" key="2">
    <source>
        <dbReference type="Proteomes" id="UP000017819"/>
    </source>
</evidence>
<dbReference type="Proteomes" id="UP000017819">
    <property type="component" value="Unassembled WGS sequence"/>
</dbReference>
<dbReference type="STRING" id="631454.N177_1825"/>
<evidence type="ECO:0000313" key="1">
    <source>
        <dbReference type="EMBL" id="ESR25308.1"/>
    </source>
</evidence>
<proteinExistence type="predicted"/>
<keyword evidence="2" id="KW-1185">Reference proteome</keyword>
<comment type="caution">
    <text evidence="1">The sequence shown here is derived from an EMBL/GenBank/DDBJ whole genome shotgun (WGS) entry which is preliminary data.</text>
</comment>
<name>V4TGU4_9HYPH</name>
<dbReference type="eggNOG" id="COG3551">
    <property type="taxonomic scope" value="Bacteria"/>
</dbReference>